<evidence type="ECO:0000259" key="3">
    <source>
        <dbReference type="PROSITE" id="PS50158"/>
    </source>
</evidence>
<dbReference type="GO" id="GO:0003676">
    <property type="term" value="F:nucleic acid binding"/>
    <property type="evidence" value="ECO:0007669"/>
    <property type="project" value="InterPro"/>
</dbReference>
<dbReference type="OrthoDB" id="8917677at2759"/>
<dbReference type="Gene3D" id="4.10.60.10">
    <property type="entry name" value="Zinc finger, CCHC-type"/>
    <property type="match status" value="1"/>
</dbReference>
<evidence type="ECO:0000313" key="5">
    <source>
        <dbReference type="Proteomes" id="UP001152803"/>
    </source>
</evidence>
<comment type="caution">
    <text evidence="4">The sequence shown here is derived from an EMBL/GenBank/DDBJ whole genome shotgun (WGS) entry which is preliminary data.</text>
</comment>
<keyword evidence="1" id="KW-0863">Zinc-finger</keyword>
<dbReference type="Proteomes" id="UP001152803">
    <property type="component" value="Unassembled WGS sequence"/>
</dbReference>
<accession>A0A9Q1I714</accession>
<feature type="domain" description="CCHC-type" evidence="3">
    <location>
        <begin position="200"/>
        <end position="215"/>
    </location>
</feature>
<evidence type="ECO:0000256" key="1">
    <source>
        <dbReference type="PROSITE-ProRule" id="PRU00047"/>
    </source>
</evidence>
<dbReference type="InterPro" id="IPR036875">
    <property type="entry name" value="Znf_CCHC_sf"/>
</dbReference>
<dbReference type="GO" id="GO:0008270">
    <property type="term" value="F:zinc ion binding"/>
    <property type="evidence" value="ECO:0007669"/>
    <property type="project" value="UniProtKB-KW"/>
</dbReference>
<dbReference type="InterPro" id="IPR001878">
    <property type="entry name" value="Znf_CCHC"/>
</dbReference>
<keyword evidence="5" id="KW-1185">Reference proteome</keyword>
<proteinExistence type="predicted"/>
<dbReference type="PROSITE" id="PS50158">
    <property type="entry name" value="ZF_CCHC"/>
    <property type="match status" value="1"/>
</dbReference>
<protein>
    <recommendedName>
        <fullName evidence="3">CCHC-type domain-containing protein</fullName>
    </recommendedName>
</protein>
<dbReference type="Pfam" id="PF00098">
    <property type="entry name" value="zf-CCHC"/>
    <property type="match status" value="1"/>
</dbReference>
<dbReference type="EMBL" id="JAFJMO010000002">
    <property type="protein sequence ID" value="KAJ8284145.1"/>
    <property type="molecule type" value="Genomic_DNA"/>
</dbReference>
<gene>
    <name evidence="4" type="ORF">COCON_G00029950</name>
</gene>
<dbReference type="SUPFAM" id="SSF47353">
    <property type="entry name" value="Retrovirus capsid dimerization domain-like"/>
    <property type="match status" value="1"/>
</dbReference>
<feature type="region of interest" description="Disordered" evidence="2">
    <location>
        <begin position="155"/>
        <end position="195"/>
    </location>
</feature>
<dbReference type="PANTHER" id="PTHR46888:SF15">
    <property type="entry name" value="ZINC FINGER AND SCAN DOMAIN-CONTAINING PROTEIN 12-LIKE"/>
    <property type="match status" value="1"/>
</dbReference>
<dbReference type="SUPFAM" id="SSF57756">
    <property type="entry name" value="Retrovirus zinc finger-like domains"/>
    <property type="match status" value="1"/>
</dbReference>
<dbReference type="Gene3D" id="1.10.4020.10">
    <property type="entry name" value="DNA breaking-rejoining enzymes"/>
    <property type="match status" value="1"/>
</dbReference>
<dbReference type="InterPro" id="IPR038269">
    <property type="entry name" value="SCAN_sf"/>
</dbReference>
<evidence type="ECO:0000256" key="2">
    <source>
        <dbReference type="SAM" id="MobiDB-lite"/>
    </source>
</evidence>
<evidence type="ECO:0000313" key="4">
    <source>
        <dbReference type="EMBL" id="KAJ8284145.1"/>
    </source>
</evidence>
<feature type="compositionally biased region" description="Basic and acidic residues" evidence="2">
    <location>
        <begin position="183"/>
        <end position="195"/>
    </location>
</feature>
<dbReference type="AlphaFoldDB" id="A0A9Q1I714"/>
<organism evidence="4 5">
    <name type="scientific">Conger conger</name>
    <name type="common">Conger eel</name>
    <name type="synonym">Muraena conger</name>
    <dbReference type="NCBI Taxonomy" id="82655"/>
    <lineage>
        <taxon>Eukaryota</taxon>
        <taxon>Metazoa</taxon>
        <taxon>Chordata</taxon>
        <taxon>Craniata</taxon>
        <taxon>Vertebrata</taxon>
        <taxon>Euteleostomi</taxon>
        <taxon>Actinopterygii</taxon>
        <taxon>Neopterygii</taxon>
        <taxon>Teleostei</taxon>
        <taxon>Anguilliformes</taxon>
        <taxon>Congridae</taxon>
        <taxon>Conger</taxon>
    </lineage>
</organism>
<dbReference type="PANTHER" id="PTHR46888">
    <property type="entry name" value="ZINC KNUCKLE DOMAINCONTAINING PROTEIN-RELATED"/>
    <property type="match status" value="1"/>
</dbReference>
<reference evidence="4" key="1">
    <citation type="journal article" date="2023" name="Science">
        <title>Genome structures resolve the early diversification of teleost fishes.</title>
        <authorList>
            <person name="Parey E."/>
            <person name="Louis A."/>
            <person name="Montfort J."/>
            <person name="Bouchez O."/>
            <person name="Roques C."/>
            <person name="Iampietro C."/>
            <person name="Lluch J."/>
            <person name="Castinel A."/>
            <person name="Donnadieu C."/>
            <person name="Desvignes T."/>
            <person name="Floi Bucao C."/>
            <person name="Jouanno E."/>
            <person name="Wen M."/>
            <person name="Mejri S."/>
            <person name="Dirks R."/>
            <person name="Jansen H."/>
            <person name="Henkel C."/>
            <person name="Chen W.J."/>
            <person name="Zahm M."/>
            <person name="Cabau C."/>
            <person name="Klopp C."/>
            <person name="Thompson A.W."/>
            <person name="Robinson-Rechavi M."/>
            <person name="Braasch I."/>
            <person name="Lecointre G."/>
            <person name="Bobe J."/>
            <person name="Postlethwait J.H."/>
            <person name="Berthelot C."/>
            <person name="Roest Crollius H."/>
            <person name="Guiguen Y."/>
        </authorList>
    </citation>
    <scope>NUCLEOTIDE SEQUENCE</scope>
    <source>
        <strain evidence="4">Concon-B</strain>
    </source>
</reference>
<feature type="non-terminal residue" evidence="4">
    <location>
        <position position="215"/>
    </location>
</feature>
<dbReference type="SMART" id="SM00343">
    <property type="entry name" value="ZnF_C2HC"/>
    <property type="match status" value="1"/>
</dbReference>
<keyword evidence="1" id="KW-0479">Metal-binding</keyword>
<name>A0A9Q1I714_CONCO</name>
<sequence length="215" mass="24395">MTADDDVEAYLQVFECAAQREEWPQADWAAILAPFLTGEAQQAYRDMDMADATDYLKLRRAILARYGFSLPARAQRYHEWSYDASQPARSQIAALTRLTKSWLAEGEGPPLLERVVLDRCTRALPREAKRDVAQVGPASVELLVGLLENHQVTQKMLQPERTKTPSRPVRCPAHVKHPPARPDPNRRGRPDAGRPRLEWRCYNCGEEGHLARNCP</sequence>
<keyword evidence="1" id="KW-0862">Zinc</keyword>